<dbReference type="EMBL" id="CAADRM010000101">
    <property type="protein sequence ID" value="VFU15072.1"/>
    <property type="molecule type" value="Genomic_DNA"/>
</dbReference>
<dbReference type="AlphaFoldDB" id="A0A485M1E3"/>
<name>A0A485M1E3_9ZZZZ</name>
<dbReference type="GO" id="GO:0008716">
    <property type="term" value="F:D-alanine-D-alanine ligase activity"/>
    <property type="evidence" value="ECO:0007669"/>
    <property type="project" value="UniProtKB-EC"/>
</dbReference>
<dbReference type="EC" id="6.3.2.4" evidence="4"/>
<dbReference type="PROSITE" id="PS50975">
    <property type="entry name" value="ATP_GRASP"/>
    <property type="match status" value="1"/>
</dbReference>
<dbReference type="GO" id="GO:0046872">
    <property type="term" value="F:metal ion binding"/>
    <property type="evidence" value="ECO:0007669"/>
    <property type="project" value="InterPro"/>
</dbReference>
<dbReference type="Gene3D" id="3.40.50.20">
    <property type="match status" value="1"/>
</dbReference>
<evidence type="ECO:0000256" key="2">
    <source>
        <dbReference type="ARBA" id="ARBA00022598"/>
    </source>
</evidence>
<evidence type="ECO:0000313" key="4">
    <source>
        <dbReference type="EMBL" id="VFU15072.1"/>
    </source>
</evidence>
<proteinExistence type="inferred from homology"/>
<comment type="similarity">
    <text evidence="1">Belongs to the D-alanine--D-alanine ligase family.</text>
</comment>
<reference evidence="4" key="1">
    <citation type="submission" date="2019-03" db="EMBL/GenBank/DDBJ databases">
        <authorList>
            <person name="Hao L."/>
        </authorList>
    </citation>
    <scope>NUCLEOTIDE SEQUENCE</scope>
</reference>
<keyword evidence="2 4" id="KW-0436">Ligase</keyword>
<protein>
    <submittedName>
        <fullName evidence="4">D-alanine--D-alanine ligase</fullName>
        <ecNumber evidence="4">6.3.2.4</ecNumber>
    </submittedName>
</protein>
<evidence type="ECO:0000259" key="3">
    <source>
        <dbReference type="PROSITE" id="PS50975"/>
    </source>
</evidence>
<dbReference type="Pfam" id="PF07478">
    <property type="entry name" value="Dala_Dala_lig_C"/>
    <property type="match status" value="1"/>
</dbReference>
<dbReference type="GO" id="GO:0005524">
    <property type="term" value="F:ATP binding"/>
    <property type="evidence" value="ECO:0007669"/>
    <property type="project" value="InterPro"/>
</dbReference>
<gene>
    <name evidence="4" type="primary">ddl</name>
    <name evidence="4" type="ORF">SCFA_380015</name>
</gene>
<dbReference type="PANTHER" id="PTHR23132">
    <property type="entry name" value="D-ALANINE--D-ALANINE LIGASE"/>
    <property type="match status" value="1"/>
</dbReference>
<organism evidence="4">
    <name type="scientific">anaerobic digester metagenome</name>
    <dbReference type="NCBI Taxonomy" id="1263854"/>
    <lineage>
        <taxon>unclassified sequences</taxon>
        <taxon>metagenomes</taxon>
        <taxon>ecological metagenomes</taxon>
    </lineage>
</organism>
<sequence>MPETVVVIHNPVSSRASPDEQDVLTQASQVALALEESGYRVRIMPFNHRSEAYAEELKRLKPRCVFNLVESVDGDGRLIHWACSFLDHLKIPYTGAKTDAMFLTSNKVLAKKWMHSCGIPTPAWLVPGDRAWCACPFPGEYIIKALWEEASIGMDETSVVTAQSMDELNALVTERACRMGHECFAEQFIDGREFNLSVLAGAQGRHVLPPAEIRFDLPPGRKKIVDYRAKWDEESIEYQATKRSFDFEPSDAPLLECLKSLALQCWRLFELKGYARVDFRVDGKGNPFVLEINANPCISPDSGFVAAAERAGIPFRELVERIVADAAGGC</sequence>
<dbReference type="PANTHER" id="PTHR23132:SF26">
    <property type="entry name" value="BLR7451 PROTEIN"/>
    <property type="match status" value="1"/>
</dbReference>
<evidence type="ECO:0000256" key="1">
    <source>
        <dbReference type="ARBA" id="ARBA00010871"/>
    </source>
</evidence>
<accession>A0A485M1E3</accession>
<dbReference type="Gene3D" id="3.30.470.20">
    <property type="entry name" value="ATP-grasp fold, B domain"/>
    <property type="match status" value="1"/>
</dbReference>
<dbReference type="InterPro" id="IPR011761">
    <property type="entry name" value="ATP-grasp"/>
</dbReference>
<dbReference type="SUPFAM" id="SSF56059">
    <property type="entry name" value="Glutathione synthetase ATP-binding domain-like"/>
    <property type="match status" value="1"/>
</dbReference>
<dbReference type="InterPro" id="IPR011095">
    <property type="entry name" value="Dala_Dala_lig_C"/>
</dbReference>
<feature type="domain" description="ATP-grasp" evidence="3">
    <location>
        <begin position="111"/>
        <end position="324"/>
    </location>
</feature>